<proteinExistence type="predicted"/>
<protein>
    <submittedName>
        <fullName evidence="2">Uncharacterized protein</fullName>
    </submittedName>
</protein>
<sequence>MMAAVLLSTGVHIKTARDRMIDRQNAQWTASLSSCQNSSLQTDAGQEEALQSQQAPTTRPHTEVQTSIKRALAAFGSAGLHKNLKTSTKAANPRPPYISDTGTPYRCHIKMPPVAEDRSHQPELLAMDTNIIHLKLRWQNIISAGRQLRRIRLGRSDGGDLAAVQTSRHGCQGDSAHWPRSGQDLLISAEHAAKPTGRAARHHRTRPVTPPANDLGQRRQRSQASKLVRARLTLSALSRAQPPVGQAKPRGMERSLCTLP</sequence>
<keyword evidence="3" id="KW-1185">Reference proteome</keyword>
<organism evidence="2 3">
    <name type="scientific">Synaphobranchus kaupii</name>
    <name type="common">Kaup's arrowtooth eel</name>
    <dbReference type="NCBI Taxonomy" id="118154"/>
    <lineage>
        <taxon>Eukaryota</taxon>
        <taxon>Metazoa</taxon>
        <taxon>Chordata</taxon>
        <taxon>Craniata</taxon>
        <taxon>Vertebrata</taxon>
        <taxon>Euteleostomi</taxon>
        <taxon>Actinopterygii</taxon>
        <taxon>Neopterygii</taxon>
        <taxon>Teleostei</taxon>
        <taxon>Anguilliformes</taxon>
        <taxon>Synaphobranchidae</taxon>
        <taxon>Synaphobranchus</taxon>
    </lineage>
</organism>
<feature type="region of interest" description="Disordered" evidence="1">
    <location>
        <begin position="193"/>
        <end position="226"/>
    </location>
</feature>
<name>A0A9Q1G2Y6_SYNKA</name>
<evidence type="ECO:0000313" key="2">
    <source>
        <dbReference type="EMBL" id="KAJ8374410.1"/>
    </source>
</evidence>
<dbReference type="AlphaFoldDB" id="A0A9Q1G2Y6"/>
<gene>
    <name evidence="2" type="ORF">SKAU_G00049900</name>
</gene>
<accession>A0A9Q1G2Y6</accession>
<feature type="region of interest" description="Disordered" evidence="1">
    <location>
        <begin position="239"/>
        <end position="260"/>
    </location>
</feature>
<evidence type="ECO:0000313" key="3">
    <source>
        <dbReference type="Proteomes" id="UP001152622"/>
    </source>
</evidence>
<reference evidence="2" key="1">
    <citation type="journal article" date="2023" name="Science">
        <title>Genome structures resolve the early diversification of teleost fishes.</title>
        <authorList>
            <person name="Parey E."/>
            <person name="Louis A."/>
            <person name="Montfort J."/>
            <person name="Bouchez O."/>
            <person name="Roques C."/>
            <person name="Iampietro C."/>
            <person name="Lluch J."/>
            <person name="Castinel A."/>
            <person name="Donnadieu C."/>
            <person name="Desvignes T."/>
            <person name="Floi Bucao C."/>
            <person name="Jouanno E."/>
            <person name="Wen M."/>
            <person name="Mejri S."/>
            <person name="Dirks R."/>
            <person name="Jansen H."/>
            <person name="Henkel C."/>
            <person name="Chen W.J."/>
            <person name="Zahm M."/>
            <person name="Cabau C."/>
            <person name="Klopp C."/>
            <person name="Thompson A.W."/>
            <person name="Robinson-Rechavi M."/>
            <person name="Braasch I."/>
            <person name="Lecointre G."/>
            <person name="Bobe J."/>
            <person name="Postlethwait J.H."/>
            <person name="Berthelot C."/>
            <person name="Roest Crollius H."/>
            <person name="Guiguen Y."/>
        </authorList>
    </citation>
    <scope>NUCLEOTIDE SEQUENCE</scope>
    <source>
        <strain evidence="2">WJC10195</strain>
    </source>
</reference>
<comment type="caution">
    <text evidence="2">The sequence shown here is derived from an EMBL/GenBank/DDBJ whole genome shotgun (WGS) entry which is preliminary data.</text>
</comment>
<feature type="region of interest" description="Disordered" evidence="1">
    <location>
        <begin position="38"/>
        <end position="63"/>
    </location>
</feature>
<evidence type="ECO:0000256" key="1">
    <source>
        <dbReference type="SAM" id="MobiDB-lite"/>
    </source>
</evidence>
<dbReference type="Proteomes" id="UP001152622">
    <property type="component" value="Chromosome 2"/>
</dbReference>
<dbReference type="EMBL" id="JAINUF010000002">
    <property type="protein sequence ID" value="KAJ8374410.1"/>
    <property type="molecule type" value="Genomic_DNA"/>
</dbReference>